<dbReference type="EMBL" id="JACEFB010000004">
    <property type="protein sequence ID" value="MBA2226064.1"/>
    <property type="molecule type" value="Genomic_DNA"/>
</dbReference>
<dbReference type="PANTHER" id="PTHR30093:SF2">
    <property type="entry name" value="TYPE II SECRETION SYSTEM PROTEIN H"/>
    <property type="match status" value="1"/>
</dbReference>
<keyword evidence="1" id="KW-1133">Transmembrane helix</keyword>
<dbReference type="RefSeq" id="WP_194537495.1">
    <property type="nucleotide sequence ID" value="NZ_JACEFB010000004.1"/>
</dbReference>
<gene>
    <name evidence="3" type="ORF">H0921_07800</name>
</gene>
<reference evidence="3 4" key="1">
    <citation type="submission" date="2020-07" db="EMBL/GenBank/DDBJ databases">
        <title>Thermogemmata thermophila gen. nov., sp. nov., a novel moderate thermophilic planctomycete from a Kamchatka hot spring.</title>
        <authorList>
            <person name="Elcheninov A.G."/>
            <person name="Podosokorskaya O.A."/>
            <person name="Kovaleva O.L."/>
            <person name="Novikov A."/>
            <person name="Bonch-Osmolovskaya E.A."/>
            <person name="Toshchakov S.V."/>
            <person name="Kublanov I.V."/>
        </authorList>
    </citation>
    <scope>NUCLEOTIDE SEQUENCE [LARGE SCALE GENOMIC DNA]</scope>
    <source>
        <strain evidence="3 4">2918</strain>
    </source>
</reference>
<dbReference type="AlphaFoldDB" id="A0A7V8VDJ4"/>
<dbReference type="SUPFAM" id="SSF54523">
    <property type="entry name" value="Pili subunits"/>
    <property type="match status" value="1"/>
</dbReference>
<dbReference type="Proteomes" id="UP000542342">
    <property type="component" value="Unassembled WGS sequence"/>
</dbReference>
<keyword evidence="1" id="KW-0472">Membrane</keyword>
<dbReference type="Pfam" id="PF07963">
    <property type="entry name" value="N_methyl"/>
    <property type="match status" value="1"/>
</dbReference>
<dbReference type="NCBIfam" id="TIGR02532">
    <property type="entry name" value="IV_pilin_GFxxxE"/>
    <property type="match status" value="1"/>
</dbReference>
<protein>
    <submittedName>
        <fullName evidence="3">DUF1559 domain-containing protein</fullName>
    </submittedName>
</protein>
<sequence>MTARLSSLGRRGFTLIELLVVIAIIAILIGLLLPAVQKVREAAARMSCSNNLKQIGLALHNYHDAYGYLPPWGFDFNPAPSGNPLGAQTQGHSALMQILPYMEQENIIRTANTQLSVIDPRNWPPAWGTQASASAKVKSYLCPSAPDREIDYAPYFVSLGLPNRGPFTLGGTDYVPVRGYHNNFRNACAPTSPLAPSTGSSPGNDTGGAFGIKGLMTPNGLTIGKISIVHITDGASNTILMAESAGRHQVYARNRPVSPNTPGSAGWALNAAFFDYNAAILVRGYSADGLIRDGGCCAINCTNGGGAANYQMYSFHSGGINALRGDGSVHFIRDSIASGIVAALVSRNGGEVNVNID</sequence>
<evidence type="ECO:0000313" key="3">
    <source>
        <dbReference type="EMBL" id="MBA2226064.1"/>
    </source>
</evidence>
<feature type="domain" description="DUF1559" evidence="2">
    <location>
        <begin position="37"/>
        <end position="337"/>
    </location>
</feature>
<organism evidence="3 4">
    <name type="scientific">Thermogemmata fonticola</name>
    <dbReference type="NCBI Taxonomy" id="2755323"/>
    <lineage>
        <taxon>Bacteria</taxon>
        <taxon>Pseudomonadati</taxon>
        <taxon>Planctomycetota</taxon>
        <taxon>Planctomycetia</taxon>
        <taxon>Gemmatales</taxon>
        <taxon>Gemmataceae</taxon>
        <taxon>Thermogemmata</taxon>
    </lineage>
</organism>
<accession>A0A7V8VDJ4</accession>
<evidence type="ECO:0000313" key="4">
    <source>
        <dbReference type="Proteomes" id="UP000542342"/>
    </source>
</evidence>
<dbReference type="Pfam" id="PF07596">
    <property type="entry name" value="SBP_bac_10"/>
    <property type="match status" value="1"/>
</dbReference>
<feature type="transmembrane region" description="Helical" evidence="1">
    <location>
        <begin position="12"/>
        <end position="36"/>
    </location>
</feature>
<comment type="caution">
    <text evidence="3">The sequence shown here is derived from an EMBL/GenBank/DDBJ whole genome shotgun (WGS) entry which is preliminary data.</text>
</comment>
<evidence type="ECO:0000256" key="1">
    <source>
        <dbReference type="SAM" id="Phobius"/>
    </source>
</evidence>
<dbReference type="InterPro" id="IPR045584">
    <property type="entry name" value="Pilin-like"/>
</dbReference>
<dbReference type="InterPro" id="IPR027558">
    <property type="entry name" value="Pre_pil_HX9DG_C"/>
</dbReference>
<dbReference type="InterPro" id="IPR011453">
    <property type="entry name" value="DUF1559"/>
</dbReference>
<keyword evidence="4" id="KW-1185">Reference proteome</keyword>
<dbReference type="InterPro" id="IPR012902">
    <property type="entry name" value="N_methyl_site"/>
</dbReference>
<evidence type="ECO:0000259" key="2">
    <source>
        <dbReference type="Pfam" id="PF07596"/>
    </source>
</evidence>
<dbReference type="PROSITE" id="PS00409">
    <property type="entry name" value="PROKAR_NTER_METHYL"/>
    <property type="match status" value="1"/>
</dbReference>
<dbReference type="PANTHER" id="PTHR30093">
    <property type="entry name" value="GENERAL SECRETION PATHWAY PROTEIN G"/>
    <property type="match status" value="1"/>
</dbReference>
<name>A0A7V8VDJ4_9BACT</name>
<keyword evidence="1" id="KW-0812">Transmembrane</keyword>
<dbReference type="NCBIfam" id="TIGR04294">
    <property type="entry name" value="pre_pil_HX9DG"/>
    <property type="match status" value="1"/>
</dbReference>
<dbReference type="Gene3D" id="3.30.700.10">
    <property type="entry name" value="Glycoprotein, Type 4 Pilin"/>
    <property type="match status" value="1"/>
</dbReference>
<proteinExistence type="predicted"/>